<dbReference type="Pfam" id="PF07676">
    <property type="entry name" value="PD40"/>
    <property type="match status" value="1"/>
</dbReference>
<dbReference type="SUPFAM" id="SSF82171">
    <property type="entry name" value="DPP6 N-terminal domain-like"/>
    <property type="match status" value="1"/>
</dbReference>
<dbReference type="STRING" id="1121097.GCA_000428125_00653"/>
<dbReference type="AlphaFoldDB" id="A0A069D0P0"/>
<organism evidence="1 2">
    <name type="scientific">Bacteroides graminisolvens DSM 19988 = JCM 15093</name>
    <dbReference type="NCBI Taxonomy" id="1121097"/>
    <lineage>
        <taxon>Bacteria</taxon>
        <taxon>Pseudomonadati</taxon>
        <taxon>Bacteroidota</taxon>
        <taxon>Bacteroidia</taxon>
        <taxon>Bacteroidales</taxon>
        <taxon>Bacteroidaceae</taxon>
        <taxon>Bacteroides</taxon>
    </lineage>
</organism>
<evidence type="ECO:0008006" key="3">
    <source>
        <dbReference type="Google" id="ProtNLM"/>
    </source>
</evidence>
<dbReference type="OrthoDB" id="1117425at2"/>
<evidence type="ECO:0000313" key="2">
    <source>
        <dbReference type="Proteomes" id="UP000027601"/>
    </source>
</evidence>
<dbReference type="RefSeq" id="WP_024995917.1">
    <property type="nucleotide sequence ID" value="NZ_ATZI01000001.1"/>
</dbReference>
<sequence>MKKIITFIWIGLYLMACNNPVTSPEKINELPAIYPDYIGVTVPVGIAPMNFNYLGDYECLDVNVVGSKSGKIHLNDDKISFPDSEWKKLLQDNVGDSIVFTLSVQKKNKWIQYRSFSMYVSSYPIDYGLVYRRIAPGYEVYSKMGIYERDLSTFNERALVENTMVPGMCVNCHSFNKTNSNQMSLHIRGAHGATLMQIEGERELLNTKTDSTLSACVYPYWHPSGKYIAYSVNNTRQSFHAVKDERVEVLDLESDVLVYHPSTHQVLLSPLLKKKEVFETFPVFSPDGNKLYFCAAKQMPIPEKYKEIRYSLCSIDFDKEKGTFGNRIDTLIDAEKMKKSISFPRPSYDGKYIMFTLSDYGNFSIWHKEADLWLLNLQDGSLRTIHEVNSDNTESFHNWSSNSHWFVFSSRREDGLYTRLYLACINKEGKVSKPFLLPQKNPMNYYDKLLYSYNVPEFTNSPVKIEPRKLEREIVSNKRVQVEVRK</sequence>
<dbReference type="InterPro" id="IPR011659">
    <property type="entry name" value="WD40"/>
</dbReference>
<dbReference type="Proteomes" id="UP000027601">
    <property type="component" value="Unassembled WGS sequence"/>
</dbReference>
<proteinExistence type="predicted"/>
<dbReference type="Gene3D" id="2.120.10.30">
    <property type="entry name" value="TolB, C-terminal domain"/>
    <property type="match status" value="2"/>
</dbReference>
<dbReference type="InterPro" id="IPR011042">
    <property type="entry name" value="6-blade_b-propeller_TolB-like"/>
</dbReference>
<evidence type="ECO:0000313" key="1">
    <source>
        <dbReference type="EMBL" id="GAK35866.1"/>
    </source>
</evidence>
<comment type="caution">
    <text evidence="1">The sequence shown here is derived from an EMBL/GenBank/DDBJ whole genome shotgun (WGS) entry which is preliminary data.</text>
</comment>
<name>A0A069D0P0_9BACE</name>
<protein>
    <recommendedName>
        <fullName evidence="3">TolB protein</fullName>
    </recommendedName>
</protein>
<accession>A0A069D0P0</accession>
<keyword evidence="2" id="KW-1185">Reference proteome</keyword>
<gene>
    <name evidence="1" type="ORF">JCM15093_993</name>
</gene>
<dbReference type="EMBL" id="BAJS01000003">
    <property type="protein sequence ID" value="GAK35866.1"/>
    <property type="molecule type" value="Genomic_DNA"/>
</dbReference>
<dbReference type="eggNOG" id="COG0823">
    <property type="taxonomic scope" value="Bacteria"/>
</dbReference>
<reference evidence="1 2" key="1">
    <citation type="journal article" date="2015" name="Microbes Environ.">
        <title>Distribution and evolution of nitrogen fixation genes in the phylum bacteroidetes.</title>
        <authorList>
            <person name="Inoue J."/>
            <person name="Oshima K."/>
            <person name="Suda W."/>
            <person name="Sakamoto M."/>
            <person name="Iino T."/>
            <person name="Noda S."/>
            <person name="Hongoh Y."/>
            <person name="Hattori M."/>
            <person name="Ohkuma M."/>
        </authorList>
    </citation>
    <scope>NUCLEOTIDE SEQUENCE [LARGE SCALE GENOMIC DNA]</scope>
    <source>
        <strain evidence="1 2">JCM 15093</strain>
    </source>
</reference>